<dbReference type="GO" id="GO:0008959">
    <property type="term" value="F:phosphate acetyltransferase activity"/>
    <property type="evidence" value="ECO:0007669"/>
    <property type="project" value="UniProtKB-EC"/>
</dbReference>
<comment type="function">
    <text evidence="8">Involved in acetate metabolism.</text>
</comment>
<dbReference type="NCBIfam" id="NF007233">
    <property type="entry name" value="PRK09653.1"/>
    <property type="match status" value="1"/>
</dbReference>
<feature type="domain" description="DRTGG" evidence="10">
    <location>
        <begin position="2"/>
        <end position="77"/>
    </location>
</feature>
<evidence type="ECO:0000259" key="10">
    <source>
        <dbReference type="Pfam" id="PF07085"/>
    </source>
</evidence>
<protein>
    <recommendedName>
        <fullName evidence="4">Phosphate acetyltransferase</fullName>
        <ecNumber evidence="3">2.3.1.8</ecNumber>
    </recommendedName>
    <alternativeName>
        <fullName evidence="7">Phosphotransacetylase</fullName>
    </alternativeName>
</protein>
<dbReference type="InterPro" id="IPR042112">
    <property type="entry name" value="P_AcTrfase_dom2"/>
</dbReference>
<name>A0A6J4N8M6_9PSEU</name>
<dbReference type="EMBL" id="CADCUS010000012">
    <property type="protein sequence ID" value="CAA9377970.1"/>
    <property type="molecule type" value="Genomic_DNA"/>
</dbReference>
<dbReference type="PANTHER" id="PTHR43356">
    <property type="entry name" value="PHOSPHATE ACETYLTRANSFERASE"/>
    <property type="match status" value="1"/>
</dbReference>
<accession>A0A6J4N8M6</accession>
<dbReference type="InterPro" id="IPR004614">
    <property type="entry name" value="P_AcTrfase"/>
</dbReference>
<dbReference type="InterPro" id="IPR028979">
    <property type="entry name" value="Ser_kin/Pase_Hpr-like_N_sf"/>
</dbReference>
<reference evidence="11" key="1">
    <citation type="submission" date="2020-02" db="EMBL/GenBank/DDBJ databases">
        <authorList>
            <person name="Meier V. D."/>
        </authorList>
    </citation>
    <scope>NUCLEOTIDE SEQUENCE</scope>
    <source>
        <strain evidence="11">AVDCRST_MAG66</strain>
    </source>
</reference>
<evidence type="ECO:0000256" key="5">
    <source>
        <dbReference type="ARBA" id="ARBA00022679"/>
    </source>
</evidence>
<evidence type="ECO:0000256" key="8">
    <source>
        <dbReference type="ARBA" id="ARBA00049955"/>
    </source>
</evidence>
<dbReference type="InterPro" id="IPR042113">
    <property type="entry name" value="P_AcTrfase_dom1"/>
</dbReference>
<gene>
    <name evidence="11" type="ORF">AVDCRST_MAG66-97</name>
</gene>
<comment type="pathway">
    <text evidence="2">Metabolic intermediate biosynthesis; acetyl-CoA biosynthesis; acetyl-CoA from acetate: step 2/2.</text>
</comment>
<organism evidence="11">
    <name type="scientific">uncultured Pseudonocardia sp</name>
    <dbReference type="NCBI Taxonomy" id="211455"/>
    <lineage>
        <taxon>Bacteria</taxon>
        <taxon>Bacillati</taxon>
        <taxon>Actinomycetota</taxon>
        <taxon>Actinomycetes</taxon>
        <taxon>Pseudonocardiales</taxon>
        <taxon>Pseudonocardiaceae</taxon>
        <taxon>Pseudonocardia</taxon>
        <taxon>environmental samples</taxon>
    </lineage>
</organism>
<dbReference type="SUPFAM" id="SSF53659">
    <property type="entry name" value="Isocitrate/Isopropylmalate dehydrogenase-like"/>
    <property type="match status" value="1"/>
</dbReference>
<keyword evidence="6 11" id="KW-0012">Acyltransferase</keyword>
<evidence type="ECO:0000256" key="4">
    <source>
        <dbReference type="ARBA" id="ARBA00021528"/>
    </source>
</evidence>
<dbReference type="FunFam" id="3.40.50.10750:FF:000001">
    <property type="entry name" value="Phosphate acetyltransferase"/>
    <property type="match status" value="1"/>
</dbReference>
<dbReference type="Gene3D" id="3.40.50.10750">
    <property type="entry name" value="Isocitrate/Isopropylmalate dehydrogenase-like"/>
    <property type="match status" value="1"/>
</dbReference>
<comment type="catalytic activity">
    <reaction evidence="1">
        <text>acetyl-CoA + phosphate = acetyl phosphate + CoA</text>
        <dbReference type="Rhea" id="RHEA:19521"/>
        <dbReference type="ChEBI" id="CHEBI:22191"/>
        <dbReference type="ChEBI" id="CHEBI:43474"/>
        <dbReference type="ChEBI" id="CHEBI:57287"/>
        <dbReference type="ChEBI" id="CHEBI:57288"/>
        <dbReference type="EC" id="2.3.1.8"/>
    </reaction>
</comment>
<evidence type="ECO:0000256" key="2">
    <source>
        <dbReference type="ARBA" id="ARBA00004989"/>
    </source>
</evidence>
<dbReference type="NCBIfam" id="NF004167">
    <property type="entry name" value="PRK05632.1"/>
    <property type="match status" value="1"/>
</dbReference>
<dbReference type="InterPro" id="IPR002505">
    <property type="entry name" value="PTA_PTB"/>
</dbReference>
<feature type="non-terminal residue" evidence="11">
    <location>
        <position position="1"/>
    </location>
</feature>
<feature type="domain" description="Phosphate acetyl/butaryl transferase" evidence="9">
    <location>
        <begin position="122"/>
        <end position="439"/>
    </location>
</feature>
<dbReference type="AlphaFoldDB" id="A0A6J4N8M6"/>
<evidence type="ECO:0000256" key="7">
    <source>
        <dbReference type="ARBA" id="ARBA00031108"/>
    </source>
</evidence>
<sequence length="447" mass="45971">RIAAGDVVITPGDRADIVAGVLAAHLAGTHPAVAGMVLTGGAVDPAVARLVAGLGDAGVPVLATDGDTYATAAAVDHVRAAIGPDADRKIATAVRLFTDGVDHTALRERIAVARPARTTPLMFTQGLLDRARADRRHVVLPEGDDDRVLCAAEQLLLRGVADLTVLGPPEAVRARAGRLGLTLPGARLVDPATSPWREEFADTYVGLRRHKGVARPVALDLMGDATYFGTLMVHSGRADAMVSGAAHTTAHTIRPAFEVIRTAPGVGLVSSAFLMLLADRVLVYADCAVVPDPDAEQLAEIAISAAGTARVFGVEPRVAMLSYSTGGSGSGAEVDKVRRATALVRERQPDLPVEGPIQYDAAVDESVAATKLPGSAVAGHATVFVFPDLDAGNTTYKAVQRTAGAVAVGPVLQGLGRPVNDLSRGATVDDIVTTVALTAVQAASRPG</sequence>
<dbReference type="PANTHER" id="PTHR43356:SF3">
    <property type="entry name" value="PHOSPHATE ACETYLTRANSFERASE"/>
    <property type="match status" value="1"/>
</dbReference>
<dbReference type="Gene3D" id="3.40.1390.20">
    <property type="entry name" value="HprK N-terminal domain-like"/>
    <property type="match status" value="1"/>
</dbReference>
<evidence type="ECO:0000313" key="11">
    <source>
        <dbReference type="EMBL" id="CAA9377970.1"/>
    </source>
</evidence>
<dbReference type="NCBIfam" id="TIGR00651">
    <property type="entry name" value="pta"/>
    <property type="match status" value="1"/>
</dbReference>
<dbReference type="Gene3D" id="3.40.50.10950">
    <property type="match status" value="1"/>
</dbReference>
<evidence type="ECO:0000259" key="9">
    <source>
        <dbReference type="Pfam" id="PF01515"/>
    </source>
</evidence>
<evidence type="ECO:0000256" key="6">
    <source>
        <dbReference type="ARBA" id="ARBA00023315"/>
    </source>
</evidence>
<dbReference type="InterPro" id="IPR050500">
    <property type="entry name" value="Phos_Acetyltrans/Butyryltrans"/>
</dbReference>
<proteinExistence type="predicted"/>
<dbReference type="Pfam" id="PF07085">
    <property type="entry name" value="DRTGG"/>
    <property type="match status" value="1"/>
</dbReference>
<dbReference type="SUPFAM" id="SSF75138">
    <property type="entry name" value="HprK N-terminal domain-like"/>
    <property type="match status" value="1"/>
</dbReference>
<dbReference type="InterPro" id="IPR010766">
    <property type="entry name" value="DRTGG"/>
</dbReference>
<evidence type="ECO:0000256" key="3">
    <source>
        <dbReference type="ARBA" id="ARBA00012707"/>
    </source>
</evidence>
<dbReference type="Pfam" id="PF01515">
    <property type="entry name" value="PTA_PTB"/>
    <property type="match status" value="1"/>
</dbReference>
<evidence type="ECO:0000256" key="1">
    <source>
        <dbReference type="ARBA" id="ARBA00000705"/>
    </source>
</evidence>
<dbReference type="EC" id="2.3.1.8" evidence="3"/>
<keyword evidence="5 11" id="KW-0808">Transferase</keyword>